<evidence type="ECO:0000313" key="15">
    <source>
        <dbReference type="Proteomes" id="UP000249099"/>
    </source>
</evidence>
<keyword evidence="5 12" id="KW-0285">Flavoprotein</keyword>
<dbReference type="KEGG" id="dpm:FNV33_02515"/>
<comment type="pathway">
    <text evidence="10">Amino-acid biosynthesis; L-methionine biosynthesis via de novo pathway.</text>
</comment>
<proteinExistence type="inferred from homology"/>
<dbReference type="EC" id="1.5.1.54" evidence="12"/>
<keyword evidence="8" id="KW-0520">NAD</keyword>
<evidence type="ECO:0000256" key="9">
    <source>
        <dbReference type="ARBA" id="ARBA00023167"/>
    </source>
</evidence>
<evidence type="ECO:0000256" key="7">
    <source>
        <dbReference type="ARBA" id="ARBA00023002"/>
    </source>
</evidence>
<evidence type="ECO:0000256" key="4">
    <source>
        <dbReference type="ARBA" id="ARBA00022605"/>
    </source>
</evidence>
<evidence type="ECO:0000256" key="1">
    <source>
        <dbReference type="ARBA" id="ARBA00001974"/>
    </source>
</evidence>
<evidence type="ECO:0000256" key="10">
    <source>
        <dbReference type="ARBA" id="ARBA00034478"/>
    </source>
</evidence>
<reference evidence="13 16" key="2">
    <citation type="submission" date="2019-07" db="EMBL/GenBank/DDBJ databases">
        <title>Genome assembly of a nasal isolate of Dolosigranulum pigrum from a chronic sinusitis patient.</title>
        <authorList>
            <person name="Baig S."/>
            <person name="Overballe-Petersen S."/>
            <person name="Kaspar U."/>
            <person name="Rendboe A."/>
            <person name="de Man T."/>
            <person name="Liu C."/>
            <person name="Price L.B."/>
            <person name="Stegger M."/>
            <person name="Becker K."/>
            <person name="Skytt Andersen P."/>
        </authorList>
    </citation>
    <scope>NUCLEOTIDE SEQUENCE [LARGE SCALE GENOMIC DNA]</scope>
    <source>
        <strain evidence="13 16">83VPs-KB5</strain>
    </source>
</reference>
<comment type="cofactor">
    <cofactor evidence="1 12">
        <name>FAD</name>
        <dbReference type="ChEBI" id="CHEBI:57692"/>
    </cofactor>
</comment>
<dbReference type="Proteomes" id="UP000249099">
    <property type="component" value="Unassembled WGS sequence"/>
</dbReference>
<dbReference type="PANTHER" id="PTHR45754">
    <property type="entry name" value="METHYLENETETRAHYDROFOLATE REDUCTASE"/>
    <property type="match status" value="1"/>
</dbReference>
<dbReference type="AlphaFoldDB" id="A0A328KN20"/>
<dbReference type="UniPathway" id="UPA00193"/>
<evidence type="ECO:0000313" key="14">
    <source>
        <dbReference type="EMBL" id="RAN64084.1"/>
    </source>
</evidence>
<evidence type="ECO:0000313" key="13">
    <source>
        <dbReference type="EMBL" id="QDO90974.1"/>
    </source>
</evidence>
<dbReference type="RefSeq" id="WP_004634637.1">
    <property type="nucleotide sequence ID" value="NZ_CBCRTD010000001.1"/>
</dbReference>
<dbReference type="GO" id="GO:0005829">
    <property type="term" value="C:cytosol"/>
    <property type="evidence" value="ECO:0007669"/>
    <property type="project" value="InterPro"/>
</dbReference>
<dbReference type="Gene3D" id="3.20.20.220">
    <property type="match status" value="1"/>
</dbReference>
<reference evidence="14 15" key="1">
    <citation type="submission" date="2017-03" db="EMBL/GenBank/DDBJ databases">
        <title>wgs assembly of Dolosigranulum pigrum KPL CDC strains.</title>
        <authorList>
            <person name="Brugger S.D."/>
            <person name="Pettigrew M."/>
            <person name="Kong Y."/>
            <person name="Lemon K.P."/>
        </authorList>
    </citation>
    <scope>NUCLEOTIDE SEQUENCE [LARGE SCALE GENOMIC DNA]</scope>
    <source>
        <strain evidence="14 15">KPL1931_CDC4294-98</strain>
    </source>
</reference>
<evidence type="ECO:0000256" key="11">
    <source>
        <dbReference type="ARBA" id="ARBA00048628"/>
    </source>
</evidence>
<evidence type="ECO:0000256" key="2">
    <source>
        <dbReference type="ARBA" id="ARBA00004777"/>
    </source>
</evidence>
<dbReference type="GeneID" id="42693568"/>
<dbReference type="PANTHER" id="PTHR45754:SF3">
    <property type="entry name" value="METHYLENETETRAHYDROFOLATE REDUCTASE (NADPH)"/>
    <property type="match status" value="1"/>
</dbReference>
<comment type="catalytic activity">
    <reaction evidence="11">
        <text>(6S)-5-methyl-5,6,7,8-tetrahydrofolate + NAD(+) = (6R)-5,10-methylene-5,6,7,8-tetrahydrofolate + NADH + H(+)</text>
        <dbReference type="Rhea" id="RHEA:19821"/>
        <dbReference type="ChEBI" id="CHEBI:15378"/>
        <dbReference type="ChEBI" id="CHEBI:15636"/>
        <dbReference type="ChEBI" id="CHEBI:18608"/>
        <dbReference type="ChEBI" id="CHEBI:57540"/>
        <dbReference type="ChEBI" id="CHEBI:57945"/>
        <dbReference type="EC" id="1.5.1.54"/>
    </reaction>
    <physiologicalReaction direction="right-to-left" evidence="11">
        <dbReference type="Rhea" id="RHEA:19823"/>
    </physiologicalReaction>
</comment>
<evidence type="ECO:0000256" key="6">
    <source>
        <dbReference type="ARBA" id="ARBA00022827"/>
    </source>
</evidence>
<dbReference type="GO" id="GO:0106312">
    <property type="term" value="F:methylenetetrahydrofolate reductase (NADH) activity"/>
    <property type="evidence" value="ECO:0007669"/>
    <property type="project" value="UniProtKB-EC"/>
</dbReference>
<evidence type="ECO:0000256" key="5">
    <source>
        <dbReference type="ARBA" id="ARBA00022630"/>
    </source>
</evidence>
<dbReference type="NCBIfam" id="TIGR00676">
    <property type="entry name" value="fadh2"/>
    <property type="match status" value="1"/>
</dbReference>
<dbReference type="GO" id="GO:0035999">
    <property type="term" value="P:tetrahydrofolate interconversion"/>
    <property type="evidence" value="ECO:0007669"/>
    <property type="project" value="UniProtKB-UniPathway"/>
</dbReference>
<dbReference type="CDD" id="cd00537">
    <property type="entry name" value="MTHFR"/>
    <property type="match status" value="1"/>
</dbReference>
<evidence type="ECO:0000256" key="3">
    <source>
        <dbReference type="ARBA" id="ARBA00006743"/>
    </source>
</evidence>
<dbReference type="GO" id="GO:0071949">
    <property type="term" value="F:FAD binding"/>
    <property type="evidence" value="ECO:0007669"/>
    <property type="project" value="TreeGrafter"/>
</dbReference>
<dbReference type="Pfam" id="PF02219">
    <property type="entry name" value="MTHFR"/>
    <property type="match status" value="1"/>
</dbReference>
<evidence type="ECO:0000313" key="16">
    <source>
        <dbReference type="Proteomes" id="UP000315953"/>
    </source>
</evidence>
<evidence type="ECO:0000256" key="12">
    <source>
        <dbReference type="RuleBase" id="RU003862"/>
    </source>
</evidence>
<dbReference type="Proteomes" id="UP000315953">
    <property type="component" value="Chromosome"/>
</dbReference>
<protein>
    <recommendedName>
        <fullName evidence="12">Methylenetetrahydrofolate reductase</fullName>
        <ecNumber evidence="12">1.5.1.54</ecNumber>
    </recommendedName>
</protein>
<accession>A0A328KN20</accession>
<keyword evidence="4" id="KW-0028">Amino-acid biosynthesis</keyword>
<sequence length="285" mass="31982">MTIIDKYQQKQVFSFEMFPPKGKHNMEKLHETIDLFSTLKPDFISVTMGAGGVGNSKGTVDITDDIQQRYQIDSVVHLPSIHLSKPEVSDILADLKRRNISNILALRGDEHPGTSRSQDFNYASDLIEFIKESGDFNILAACYPEGHTQSASIVEDVKHLKRKADAGVDAFVTQLFLDNEYFYRFRERADIVGIDQPISAGIMPVTSKKQIERMIQLTGANLPKKFVSIIDRFGDNPKALLDAGIAYAVDQIIDLLAQDVNGIHLYTMNNSYIAKNIYRAIKNIV</sequence>
<evidence type="ECO:0000256" key="8">
    <source>
        <dbReference type="ARBA" id="ARBA00023027"/>
    </source>
</evidence>
<comment type="similarity">
    <text evidence="3 12">Belongs to the methylenetetrahydrofolate reductase family.</text>
</comment>
<keyword evidence="7 12" id="KW-0560">Oxidoreductase</keyword>
<dbReference type="GO" id="GO:0009086">
    <property type="term" value="P:methionine biosynthetic process"/>
    <property type="evidence" value="ECO:0007669"/>
    <property type="project" value="UniProtKB-KW"/>
</dbReference>
<name>A0A328KN20_9LACT</name>
<dbReference type="SUPFAM" id="SSF51730">
    <property type="entry name" value="FAD-linked oxidoreductase"/>
    <property type="match status" value="1"/>
</dbReference>
<dbReference type="EMBL" id="CP041626">
    <property type="protein sequence ID" value="QDO90974.1"/>
    <property type="molecule type" value="Genomic_DNA"/>
</dbReference>
<comment type="pathway">
    <text evidence="2 12">One-carbon metabolism; tetrahydrofolate interconversion.</text>
</comment>
<dbReference type="InterPro" id="IPR004620">
    <property type="entry name" value="MTHF_reductase_bac"/>
</dbReference>
<keyword evidence="6 12" id="KW-0274">FAD</keyword>
<gene>
    <name evidence="13" type="primary">metF</name>
    <name evidence="14" type="ORF">B8A44_03180</name>
    <name evidence="13" type="ORF">FNV33_02515</name>
</gene>
<dbReference type="InterPro" id="IPR029041">
    <property type="entry name" value="FAD-linked_oxidoreductase-like"/>
</dbReference>
<organism evidence="14 15">
    <name type="scientific">Dolosigranulum pigrum</name>
    <dbReference type="NCBI Taxonomy" id="29394"/>
    <lineage>
        <taxon>Bacteria</taxon>
        <taxon>Bacillati</taxon>
        <taxon>Bacillota</taxon>
        <taxon>Bacilli</taxon>
        <taxon>Lactobacillales</taxon>
        <taxon>Carnobacteriaceae</taxon>
        <taxon>Dolosigranulum</taxon>
    </lineage>
</organism>
<dbReference type="InterPro" id="IPR003171">
    <property type="entry name" value="Mehydrof_redctse-like"/>
</dbReference>
<dbReference type="EMBL" id="NAQV01000009">
    <property type="protein sequence ID" value="RAN64084.1"/>
    <property type="molecule type" value="Genomic_DNA"/>
</dbReference>
<keyword evidence="9" id="KW-0486">Methionine biosynthesis</keyword>